<keyword evidence="4" id="KW-1185">Reference proteome</keyword>
<dbReference type="PROSITE" id="PS50263">
    <property type="entry name" value="CN_HYDROLASE"/>
    <property type="match status" value="1"/>
</dbReference>
<gene>
    <name evidence="3" type="ORF">PRUPE_3G043200</name>
</gene>
<dbReference type="InterPro" id="IPR036526">
    <property type="entry name" value="C-N_Hydrolase_sf"/>
</dbReference>
<dbReference type="PANTHER" id="PTHR23088:SF53">
    <property type="entry name" value="OS06G0206000 PROTEIN"/>
    <property type="match status" value="1"/>
</dbReference>
<evidence type="ECO:0000256" key="1">
    <source>
        <dbReference type="ARBA" id="ARBA00022801"/>
    </source>
</evidence>
<dbReference type="Gene3D" id="3.60.110.10">
    <property type="entry name" value="Carbon-nitrogen hydrolase"/>
    <property type="match status" value="1"/>
</dbReference>
<dbReference type="EMBL" id="CM007653">
    <property type="protein sequence ID" value="ONI15421.1"/>
    <property type="molecule type" value="Genomic_DNA"/>
</dbReference>
<dbReference type="GO" id="GO:0016811">
    <property type="term" value="F:hydrolase activity, acting on carbon-nitrogen (but not peptide) bonds, in linear amides"/>
    <property type="evidence" value="ECO:0007669"/>
    <property type="project" value="InterPro"/>
</dbReference>
<keyword evidence="1" id="KW-0378">Hydrolase</keyword>
<organism evidence="3 4">
    <name type="scientific">Prunus persica</name>
    <name type="common">Peach</name>
    <name type="synonym">Amygdalus persica</name>
    <dbReference type="NCBI Taxonomy" id="3760"/>
    <lineage>
        <taxon>Eukaryota</taxon>
        <taxon>Viridiplantae</taxon>
        <taxon>Streptophyta</taxon>
        <taxon>Embryophyta</taxon>
        <taxon>Tracheophyta</taxon>
        <taxon>Spermatophyta</taxon>
        <taxon>Magnoliopsida</taxon>
        <taxon>eudicotyledons</taxon>
        <taxon>Gunneridae</taxon>
        <taxon>Pentapetalae</taxon>
        <taxon>rosids</taxon>
        <taxon>fabids</taxon>
        <taxon>Rosales</taxon>
        <taxon>Rosaceae</taxon>
        <taxon>Amygdaloideae</taxon>
        <taxon>Amygdaleae</taxon>
        <taxon>Prunus</taxon>
    </lineage>
</organism>
<evidence type="ECO:0000259" key="2">
    <source>
        <dbReference type="PROSITE" id="PS50263"/>
    </source>
</evidence>
<dbReference type="InterPro" id="IPR003010">
    <property type="entry name" value="C-N_Hydrolase"/>
</dbReference>
<dbReference type="PANTHER" id="PTHR23088">
    <property type="entry name" value="NITRILASE-RELATED"/>
    <property type="match status" value="1"/>
</dbReference>
<reference evidence="3 4" key="1">
    <citation type="journal article" date="2013" name="Nat. Genet.">
        <title>The high-quality draft genome of peach (Prunus persica) identifies unique patterns of genetic diversity, domestication and genome evolution.</title>
        <authorList>
            <consortium name="International Peach Genome Initiative"/>
            <person name="Verde I."/>
            <person name="Abbott A.G."/>
            <person name="Scalabrin S."/>
            <person name="Jung S."/>
            <person name="Shu S."/>
            <person name="Marroni F."/>
            <person name="Zhebentyayeva T."/>
            <person name="Dettori M.T."/>
            <person name="Grimwood J."/>
            <person name="Cattonaro F."/>
            <person name="Zuccolo A."/>
            <person name="Rossini L."/>
            <person name="Jenkins J."/>
            <person name="Vendramin E."/>
            <person name="Meisel L.A."/>
            <person name="Decroocq V."/>
            <person name="Sosinski B."/>
            <person name="Prochnik S."/>
            <person name="Mitros T."/>
            <person name="Policriti A."/>
            <person name="Cipriani G."/>
            <person name="Dondini L."/>
            <person name="Ficklin S."/>
            <person name="Goodstein D.M."/>
            <person name="Xuan P."/>
            <person name="Del Fabbro C."/>
            <person name="Aramini V."/>
            <person name="Copetti D."/>
            <person name="Gonzalez S."/>
            <person name="Horner D.S."/>
            <person name="Falchi R."/>
            <person name="Lucas S."/>
            <person name="Mica E."/>
            <person name="Maldonado J."/>
            <person name="Lazzari B."/>
            <person name="Bielenberg D."/>
            <person name="Pirona R."/>
            <person name="Miculan M."/>
            <person name="Barakat A."/>
            <person name="Testolin R."/>
            <person name="Stella A."/>
            <person name="Tartarini S."/>
            <person name="Tonutti P."/>
            <person name="Arus P."/>
            <person name="Orellana A."/>
            <person name="Wells C."/>
            <person name="Main D."/>
            <person name="Vizzotto G."/>
            <person name="Silva H."/>
            <person name="Salamini F."/>
            <person name="Schmutz J."/>
            <person name="Morgante M."/>
            <person name="Rokhsar D.S."/>
        </authorList>
    </citation>
    <scope>NUCLEOTIDE SEQUENCE [LARGE SCALE GENOMIC DNA]</scope>
    <source>
        <strain evidence="4">cv. Nemared</strain>
    </source>
</reference>
<evidence type="ECO:0000313" key="4">
    <source>
        <dbReference type="Proteomes" id="UP000006882"/>
    </source>
</evidence>
<dbReference type="CDD" id="cd07572">
    <property type="entry name" value="nit"/>
    <property type="match status" value="1"/>
</dbReference>
<name>A0A251PV28_PRUPE</name>
<dbReference type="Proteomes" id="UP000006882">
    <property type="component" value="Chromosome G3"/>
</dbReference>
<dbReference type="InterPro" id="IPR045254">
    <property type="entry name" value="Nit1/2_C-N_Hydrolase"/>
</dbReference>
<sequence>MAALWNTRNLTMADAPNPFQLPNITKFKIALCQLSITSDKNQNLDRASRSIRLSVEQGAKLLVLPEMWNCPYSSDYFAKYAEDFDNRDASPTLSMLSEAACCHGITIIGGSLPEWDHGRLYNTCCIFGPDGRLKAKHRKIHLFDIDIPGEISFKESDTFTAGDQPTIVDTVGRIGIGICHDIRFPELAALYRKRGVDIICYPGAFNVSTGELLWELVQRARKSLPLDDQKREDIYKFIDAHELNP</sequence>
<dbReference type="AlphaFoldDB" id="A0A251PV28"/>
<dbReference type="Gramene" id="ONI15421">
    <property type="protein sequence ID" value="ONI15421"/>
    <property type="gene ID" value="PRUPE_3G043200"/>
</dbReference>
<evidence type="ECO:0000313" key="3">
    <source>
        <dbReference type="EMBL" id="ONI15421.1"/>
    </source>
</evidence>
<dbReference type="SUPFAM" id="SSF56317">
    <property type="entry name" value="Carbon-nitrogen hydrolase"/>
    <property type="match status" value="1"/>
</dbReference>
<feature type="domain" description="CN hydrolase" evidence="2">
    <location>
        <begin position="27"/>
        <end position="245"/>
    </location>
</feature>
<protein>
    <recommendedName>
        <fullName evidence="2">CN hydrolase domain-containing protein</fullName>
    </recommendedName>
</protein>
<proteinExistence type="predicted"/>
<dbReference type="Pfam" id="PF00795">
    <property type="entry name" value="CN_hydrolase"/>
    <property type="match status" value="1"/>
</dbReference>
<accession>A0A251PV28</accession>